<keyword evidence="6" id="KW-0614">Plasmid</keyword>
<feature type="domain" description="Ribulose bisphosphate carboxylase small subunit" evidence="5">
    <location>
        <begin position="4"/>
        <end position="103"/>
    </location>
</feature>
<dbReference type="RefSeq" id="WP_012405685.1">
    <property type="nucleotide sequence ID" value="NC_010625.1"/>
</dbReference>
<comment type="miscellaneous">
    <text evidence="4">The basic functional RuBisCO is composed of a large chain homodimer in a 'head-to-tail' conformation. In form I RuBisCO this homodimer is arranged in a barrel-like tetramer with the small subunits forming a tetrameric 'cap' on each end of the 'barrel'.</text>
</comment>
<dbReference type="InterPro" id="IPR024681">
    <property type="entry name" value="RuBisCO_ssu"/>
</dbReference>
<comment type="function">
    <text evidence="4">RuBisCO catalyzes two reactions: the carboxylation of D-ribulose 1,5-bisphosphate, the primary event in carbon dioxide fixation, as well as the oxidative fragmentation of the pentose substrate. Both reactions occur simultaneously and in competition at the same active site. Although the small subunit is not catalytic it is essential for maximal activity.</text>
</comment>
<dbReference type="KEGG" id="bph:Bphy_6496"/>
<organism evidence="6 7">
    <name type="scientific">Paraburkholderia phymatum (strain DSM 17167 / CIP 108236 / LMG 21445 / STM815)</name>
    <name type="common">Burkholderia phymatum</name>
    <dbReference type="NCBI Taxonomy" id="391038"/>
    <lineage>
        <taxon>Bacteria</taxon>
        <taxon>Pseudomonadati</taxon>
        <taxon>Pseudomonadota</taxon>
        <taxon>Betaproteobacteria</taxon>
        <taxon>Burkholderiales</taxon>
        <taxon>Burkholderiaceae</taxon>
        <taxon>Paraburkholderia</taxon>
    </lineage>
</organism>
<dbReference type="CDD" id="cd03527">
    <property type="entry name" value="RuBisCO_small"/>
    <property type="match status" value="1"/>
</dbReference>
<evidence type="ECO:0000256" key="2">
    <source>
        <dbReference type="ARBA" id="ARBA00023300"/>
    </source>
</evidence>
<dbReference type="EMBL" id="CP001045">
    <property type="protein sequence ID" value="ACC75526.1"/>
    <property type="molecule type" value="Genomic_DNA"/>
</dbReference>
<dbReference type="GO" id="GO:0019253">
    <property type="term" value="P:reductive pentose-phosphate cycle"/>
    <property type="evidence" value="ECO:0007669"/>
    <property type="project" value="UniProtKB-UniRule"/>
</dbReference>
<comment type="subunit">
    <text evidence="3 4">Heterohexadecamer of 8 large and 8 small subunits.</text>
</comment>
<gene>
    <name evidence="4" type="primary">cbbS</name>
    <name evidence="6" type="ordered locus">Bphy_6496</name>
</gene>
<evidence type="ECO:0000256" key="1">
    <source>
        <dbReference type="ARBA" id="ARBA00022567"/>
    </source>
</evidence>
<keyword evidence="6" id="KW-0456">Lyase</keyword>
<dbReference type="GO" id="GO:0016984">
    <property type="term" value="F:ribulose-bisphosphate carboxylase activity"/>
    <property type="evidence" value="ECO:0007669"/>
    <property type="project" value="UniProtKB-UniRule"/>
</dbReference>
<dbReference type="InterPro" id="IPR000894">
    <property type="entry name" value="RuBisCO_ssu_dom"/>
</dbReference>
<protein>
    <recommendedName>
        <fullName evidence="4">Ribulose bisphosphate carboxylase small subunit</fullName>
        <shortName evidence="4">RuBisCO small subunit</shortName>
    </recommendedName>
</protein>
<dbReference type="Pfam" id="PF00101">
    <property type="entry name" value="RuBisCO_small"/>
    <property type="match status" value="1"/>
</dbReference>
<sequence length="153" mass="17578">MRITQGTFSFLPELTDDEIGLQIQYALDQGWACSVEFTDDPHPRNTYWEMWGLPMFDLRDAAGVMMEVARCREAYPQHYVKVNAFDSVRGFETMRLSFIVNRPDVEPKLVLGRQDDRSRVQRYSLTTVHAAPRQAAVKGKSCVEQNTNRETAS</sequence>
<dbReference type="PANTHER" id="PTHR31262:SF23">
    <property type="entry name" value="RIBULOSE BISPHOSPHATE CARBOXYLASE SMALL SUBUNIT"/>
    <property type="match status" value="1"/>
</dbReference>
<dbReference type="AlphaFoldDB" id="B2JX49"/>
<dbReference type="SMART" id="SM00961">
    <property type="entry name" value="RuBisCO_small"/>
    <property type="match status" value="1"/>
</dbReference>
<keyword evidence="7" id="KW-1185">Reference proteome</keyword>
<reference evidence="7" key="1">
    <citation type="journal article" date="2014" name="Stand. Genomic Sci.">
        <title>Complete genome sequence of Burkholderia phymatum STM815(T), a broad host range and efficient nitrogen-fixing symbiont of Mimosa species.</title>
        <authorList>
            <person name="Moulin L."/>
            <person name="Klonowska A."/>
            <person name="Caroline B."/>
            <person name="Booth K."/>
            <person name="Vriezen J.A."/>
            <person name="Melkonian R."/>
            <person name="James E.K."/>
            <person name="Young J.P."/>
            <person name="Bena G."/>
            <person name="Hauser L."/>
            <person name="Land M."/>
            <person name="Kyrpides N."/>
            <person name="Bruce D."/>
            <person name="Chain P."/>
            <person name="Copeland A."/>
            <person name="Pitluck S."/>
            <person name="Woyke T."/>
            <person name="Lizotte-Waniewski M."/>
            <person name="Bristow J."/>
            <person name="Riley M."/>
        </authorList>
    </citation>
    <scope>NUCLEOTIDE SEQUENCE [LARGE SCALE GENOMIC DNA]</scope>
    <source>
        <strain evidence="7">DSM 17167 / CIP 108236 / LMG 21445 / STM815</strain>
        <plasmid evidence="7">Plasmid pBPHY01</plasmid>
    </source>
</reference>
<dbReference type="InterPro" id="IPR036385">
    <property type="entry name" value="RuBisCO_ssu_sf"/>
</dbReference>
<dbReference type="PANTHER" id="PTHR31262">
    <property type="entry name" value="RIBULOSE BISPHOSPHATE CARBOXYLASE SMALL CHAIN 1, CHLOROPLASTIC"/>
    <property type="match status" value="1"/>
</dbReference>
<accession>B2JX49</accession>
<evidence type="ECO:0000313" key="7">
    <source>
        <dbReference type="Proteomes" id="UP000001192"/>
    </source>
</evidence>
<evidence type="ECO:0000259" key="5">
    <source>
        <dbReference type="SMART" id="SM00961"/>
    </source>
</evidence>
<comment type="similarity">
    <text evidence="4">Belongs to the RuBisCO small chain family.</text>
</comment>
<dbReference type="Gene3D" id="3.30.190.10">
    <property type="entry name" value="Ribulose bisphosphate carboxylase, small subunit"/>
    <property type="match status" value="1"/>
</dbReference>
<keyword evidence="1 4" id="KW-0113">Calvin cycle</keyword>
<dbReference type="Proteomes" id="UP000001192">
    <property type="component" value="Plasmid pBPHY01"/>
</dbReference>
<geneLocation type="plasmid" evidence="6 7">
    <name>pBPHY01</name>
</geneLocation>
<name>B2JX49_PARP8</name>
<proteinExistence type="inferred from homology"/>
<keyword evidence="2 4" id="KW-0120">Carbon dioxide fixation</keyword>
<evidence type="ECO:0000313" key="6">
    <source>
        <dbReference type="EMBL" id="ACC75526.1"/>
    </source>
</evidence>
<evidence type="ECO:0000256" key="4">
    <source>
        <dbReference type="HAMAP-Rule" id="MF_00859"/>
    </source>
</evidence>
<dbReference type="SUPFAM" id="SSF55239">
    <property type="entry name" value="RuBisCO, small subunit"/>
    <property type="match status" value="1"/>
</dbReference>
<dbReference type="HAMAP" id="MF_00859">
    <property type="entry name" value="RuBisCO_S_bact"/>
    <property type="match status" value="1"/>
</dbReference>
<dbReference type="HOGENOM" id="CLU_098114_2_0_4"/>
<evidence type="ECO:0000256" key="3">
    <source>
        <dbReference type="ARBA" id="ARBA00038826"/>
    </source>
</evidence>
<dbReference type="OrthoDB" id="9788955at2"/>